<dbReference type="OrthoDB" id="1979330at2759"/>
<organism evidence="2 3">
    <name type="scientific">Adiantum capillus-veneris</name>
    <name type="common">Maidenhair fern</name>
    <dbReference type="NCBI Taxonomy" id="13818"/>
    <lineage>
        <taxon>Eukaryota</taxon>
        <taxon>Viridiplantae</taxon>
        <taxon>Streptophyta</taxon>
        <taxon>Embryophyta</taxon>
        <taxon>Tracheophyta</taxon>
        <taxon>Polypodiopsida</taxon>
        <taxon>Polypodiidae</taxon>
        <taxon>Polypodiales</taxon>
        <taxon>Pteridineae</taxon>
        <taxon>Pteridaceae</taxon>
        <taxon>Vittarioideae</taxon>
        <taxon>Adiantum</taxon>
    </lineage>
</organism>
<gene>
    <name evidence="2" type="ORF">GOP47_0018035</name>
</gene>
<dbReference type="Proteomes" id="UP000886520">
    <property type="component" value="Chromosome 17"/>
</dbReference>
<name>A0A9D4ZB84_ADICA</name>
<reference evidence="2" key="1">
    <citation type="submission" date="2021-01" db="EMBL/GenBank/DDBJ databases">
        <title>Adiantum capillus-veneris genome.</title>
        <authorList>
            <person name="Fang Y."/>
            <person name="Liao Q."/>
        </authorList>
    </citation>
    <scope>NUCLEOTIDE SEQUENCE</scope>
    <source>
        <strain evidence="2">H3</strain>
        <tissue evidence="2">Leaf</tissue>
    </source>
</reference>
<proteinExistence type="predicted"/>
<feature type="compositionally biased region" description="Acidic residues" evidence="1">
    <location>
        <begin position="121"/>
        <end position="143"/>
    </location>
</feature>
<evidence type="ECO:0000313" key="3">
    <source>
        <dbReference type="Proteomes" id="UP000886520"/>
    </source>
</evidence>
<accession>A0A9D4ZB84</accession>
<sequence>MHFTRSNCEDGKCEADIMPKRRKIVEGAGDSGATYKRRGRPSKHANFNRSMARAGTQEYSQVSQKVVEDVEDGGGVEELVDSIIHDLEQENLEKANEEVVVEQHDEVTEGQHDDEVTEGQHDEEEGQHDDEVTEGQQDDEEIEGQNMSNLAGGRRNKLEVFGKILETSTP</sequence>
<protein>
    <submittedName>
        <fullName evidence="2">Uncharacterized protein</fullName>
    </submittedName>
</protein>
<evidence type="ECO:0000256" key="1">
    <source>
        <dbReference type="SAM" id="MobiDB-lite"/>
    </source>
</evidence>
<dbReference type="AlphaFoldDB" id="A0A9D4ZB84"/>
<feature type="compositionally biased region" description="Basic and acidic residues" evidence="1">
    <location>
        <begin position="98"/>
        <end position="120"/>
    </location>
</feature>
<feature type="region of interest" description="Disordered" evidence="1">
    <location>
        <begin position="98"/>
        <end position="170"/>
    </location>
</feature>
<feature type="region of interest" description="Disordered" evidence="1">
    <location>
        <begin position="26"/>
        <end position="60"/>
    </location>
</feature>
<comment type="caution">
    <text evidence="2">The sequence shown here is derived from an EMBL/GenBank/DDBJ whole genome shotgun (WGS) entry which is preliminary data.</text>
</comment>
<dbReference type="EMBL" id="JABFUD020000017">
    <property type="protein sequence ID" value="KAI5067507.1"/>
    <property type="molecule type" value="Genomic_DNA"/>
</dbReference>
<evidence type="ECO:0000313" key="2">
    <source>
        <dbReference type="EMBL" id="KAI5067507.1"/>
    </source>
</evidence>
<keyword evidence="3" id="KW-1185">Reference proteome</keyword>